<dbReference type="GeneID" id="9092710"/>
<dbReference type="RefSeq" id="XP_015701359.1">
    <property type="nucleotide sequence ID" value="XM_015846562.1"/>
</dbReference>
<name>C1HCV4_PARBA</name>
<reference evidence="1 2" key="1">
    <citation type="journal article" date="2011" name="PLoS Genet.">
        <title>Comparative genomic analysis of human fungal pathogens causing paracoccidioidomycosis.</title>
        <authorList>
            <person name="Desjardins C.A."/>
            <person name="Champion M.D."/>
            <person name="Holder J.W."/>
            <person name="Muszewska A."/>
            <person name="Goldberg J."/>
            <person name="Bailao A.M."/>
            <person name="Brigido M.M."/>
            <person name="Ferreira M.E."/>
            <person name="Garcia A.M."/>
            <person name="Grynberg M."/>
            <person name="Gujja S."/>
            <person name="Heiman D.I."/>
            <person name="Henn M.R."/>
            <person name="Kodira C.D."/>
            <person name="Leon-Narvaez H."/>
            <person name="Longo L.V."/>
            <person name="Ma L.J."/>
            <person name="Malavazi I."/>
            <person name="Matsuo A.L."/>
            <person name="Morais F.V."/>
            <person name="Pereira M."/>
            <person name="Rodriguez-Brito S."/>
            <person name="Sakthikumar S."/>
            <person name="Salem-Izacc S.M."/>
            <person name="Sykes S.M."/>
            <person name="Teixeira M.M."/>
            <person name="Vallejo M.C."/>
            <person name="Walter M.E."/>
            <person name="Yandava C."/>
            <person name="Young S."/>
            <person name="Zeng Q."/>
            <person name="Zucker J."/>
            <person name="Felipe M.S."/>
            <person name="Goldman G.H."/>
            <person name="Haas B.J."/>
            <person name="McEwen J.G."/>
            <person name="Nino-Vega G."/>
            <person name="Puccia R."/>
            <person name="San-Blas G."/>
            <person name="Soares C.M."/>
            <person name="Birren B.W."/>
            <person name="Cuomo C.A."/>
        </authorList>
    </citation>
    <scope>NUCLEOTIDE SEQUENCE [LARGE SCALE GENOMIC DNA]</scope>
    <source>
        <strain evidence="2">ATCC MYA-826 / Pb01</strain>
    </source>
</reference>
<gene>
    <name evidence="1" type="ORF">PAAG_08595</name>
</gene>
<dbReference type="EMBL" id="KN294031">
    <property type="protein sequence ID" value="EEH39326.2"/>
    <property type="molecule type" value="Genomic_DNA"/>
</dbReference>
<proteinExistence type="predicted"/>
<evidence type="ECO:0000313" key="1">
    <source>
        <dbReference type="EMBL" id="EEH39326.2"/>
    </source>
</evidence>
<dbReference type="eggNOG" id="ENOG502SQZX">
    <property type="taxonomic scope" value="Eukaryota"/>
</dbReference>
<evidence type="ECO:0000313" key="2">
    <source>
        <dbReference type="Proteomes" id="UP000002059"/>
    </source>
</evidence>
<protein>
    <submittedName>
        <fullName evidence="1">Uncharacterized protein</fullName>
    </submittedName>
</protein>
<keyword evidence="2" id="KW-1185">Reference proteome</keyword>
<dbReference type="KEGG" id="pbl:PAAG_08595"/>
<dbReference type="VEuPathDB" id="FungiDB:PAAG_08595"/>
<dbReference type="OrthoDB" id="9984533at2759"/>
<dbReference type="HOGENOM" id="CLU_2528083_0_0_1"/>
<dbReference type="Proteomes" id="UP000002059">
    <property type="component" value="Partially assembled WGS sequence"/>
</dbReference>
<organism evidence="1 2">
    <name type="scientific">Paracoccidioides lutzii (strain ATCC MYA-826 / Pb01)</name>
    <name type="common">Paracoccidioides brasiliensis</name>
    <dbReference type="NCBI Taxonomy" id="502779"/>
    <lineage>
        <taxon>Eukaryota</taxon>
        <taxon>Fungi</taxon>
        <taxon>Dikarya</taxon>
        <taxon>Ascomycota</taxon>
        <taxon>Pezizomycotina</taxon>
        <taxon>Eurotiomycetes</taxon>
        <taxon>Eurotiomycetidae</taxon>
        <taxon>Onygenales</taxon>
        <taxon>Ajellomycetaceae</taxon>
        <taxon>Paracoccidioides</taxon>
    </lineage>
</organism>
<accession>C1HCV4</accession>
<dbReference type="AlphaFoldDB" id="C1HCV4"/>
<sequence length="84" mass="9620">MGSFDVYCAFCSSSLNGAAIGTETKKDRELQRLFFGERMKKLEARRSRVKCPSFSVDPLIHNTSAFDVGIELPDEPRRECKWKM</sequence>